<keyword evidence="2" id="KW-1133">Transmembrane helix</keyword>
<dbReference type="Proteomes" id="UP001295740">
    <property type="component" value="Unassembled WGS sequence"/>
</dbReference>
<name>A0AAI8VNS3_9PEZI</name>
<accession>A0AAI8VNS3</accession>
<reference evidence="3" key="1">
    <citation type="submission" date="2023-10" db="EMBL/GenBank/DDBJ databases">
        <authorList>
            <person name="Hackl T."/>
        </authorList>
    </citation>
    <scope>NUCLEOTIDE SEQUENCE</scope>
</reference>
<feature type="region of interest" description="Disordered" evidence="1">
    <location>
        <begin position="75"/>
        <end position="106"/>
    </location>
</feature>
<evidence type="ECO:0000256" key="1">
    <source>
        <dbReference type="SAM" id="MobiDB-lite"/>
    </source>
</evidence>
<dbReference type="EMBL" id="CAUWAG010000010">
    <property type="protein sequence ID" value="CAJ2508278.1"/>
    <property type="molecule type" value="Genomic_DNA"/>
</dbReference>
<evidence type="ECO:0000256" key="2">
    <source>
        <dbReference type="SAM" id="Phobius"/>
    </source>
</evidence>
<feature type="transmembrane region" description="Helical" evidence="2">
    <location>
        <begin position="115"/>
        <end position="138"/>
    </location>
</feature>
<proteinExistence type="predicted"/>
<dbReference type="AlphaFoldDB" id="A0AAI8VNS3"/>
<evidence type="ECO:0000313" key="4">
    <source>
        <dbReference type="Proteomes" id="UP001295740"/>
    </source>
</evidence>
<organism evidence="3 4">
    <name type="scientific">Anthostomella pinea</name>
    <dbReference type="NCBI Taxonomy" id="933095"/>
    <lineage>
        <taxon>Eukaryota</taxon>
        <taxon>Fungi</taxon>
        <taxon>Dikarya</taxon>
        <taxon>Ascomycota</taxon>
        <taxon>Pezizomycotina</taxon>
        <taxon>Sordariomycetes</taxon>
        <taxon>Xylariomycetidae</taxon>
        <taxon>Xylariales</taxon>
        <taxon>Xylariaceae</taxon>
        <taxon>Anthostomella</taxon>
    </lineage>
</organism>
<evidence type="ECO:0000313" key="3">
    <source>
        <dbReference type="EMBL" id="CAJ2508278.1"/>
    </source>
</evidence>
<keyword evidence="2" id="KW-0812">Transmembrane</keyword>
<sequence length="139" mass="15355">MRTSGMSPLHRGKFDIKVAYHVQEDGRRLLEVGTDCEDMLSAFPEHSTITFKDAVEWMNPPNKESLLALLQSVDEQQSEKAATEAEPAGVASDRLEEDGNQAQPMPGSSLRLQSFVTLVWLPLALVVAGLACLLFRWVS</sequence>
<keyword evidence="2" id="KW-0472">Membrane</keyword>
<gene>
    <name evidence="3" type="ORF">KHLLAP_LOCUS8746</name>
</gene>
<comment type="caution">
    <text evidence="3">The sequence shown here is derived from an EMBL/GenBank/DDBJ whole genome shotgun (WGS) entry which is preliminary data.</text>
</comment>
<protein>
    <submittedName>
        <fullName evidence="3">Uu.00g094640.m01.CDS01</fullName>
    </submittedName>
</protein>
<keyword evidence="4" id="KW-1185">Reference proteome</keyword>